<evidence type="ECO:0000313" key="1">
    <source>
        <dbReference type="EMBL" id="MFD2758843.1"/>
    </source>
</evidence>
<accession>A0ABW5UYP5</accession>
<dbReference type="Proteomes" id="UP001597492">
    <property type="component" value="Unassembled WGS sequence"/>
</dbReference>
<reference evidence="2" key="1">
    <citation type="journal article" date="2019" name="Int. J. Syst. Evol. Microbiol.">
        <title>The Global Catalogue of Microorganisms (GCM) 10K type strain sequencing project: providing services to taxonomists for standard genome sequencing and annotation.</title>
        <authorList>
            <consortium name="The Broad Institute Genomics Platform"/>
            <consortium name="The Broad Institute Genome Sequencing Center for Infectious Disease"/>
            <person name="Wu L."/>
            <person name="Ma J."/>
        </authorList>
    </citation>
    <scope>NUCLEOTIDE SEQUENCE [LARGE SCALE GENOMIC DNA]</scope>
    <source>
        <strain evidence="2">TISTR 1514</strain>
    </source>
</reference>
<keyword evidence="2" id="KW-1185">Reference proteome</keyword>
<proteinExistence type="predicted"/>
<organism evidence="1 2">
    <name type="scientific">Gulosibacter faecalis</name>
    <dbReference type="NCBI Taxonomy" id="272240"/>
    <lineage>
        <taxon>Bacteria</taxon>
        <taxon>Bacillati</taxon>
        <taxon>Actinomycetota</taxon>
        <taxon>Actinomycetes</taxon>
        <taxon>Micrococcales</taxon>
        <taxon>Microbacteriaceae</taxon>
        <taxon>Gulosibacter</taxon>
    </lineage>
</organism>
<dbReference type="RefSeq" id="WP_019617575.1">
    <property type="nucleotide sequence ID" value="NZ_JBHUNE010000008.1"/>
</dbReference>
<dbReference type="EMBL" id="JBHUNE010000008">
    <property type="protein sequence ID" value="MFD2758843.1"/>
    <property type="molecule type" value="Genomic_DNA"/>
</dbReference>
<protein>
    <recommendedName>
        <fullName evidence="3">Acetone carboxylase</fullName>
    </recommendedName>
</protein>
<sequence>MSSGEFDLRSRLRGFLVTDDASPQCSRAQCSSPAEHRIEWRNPRIHDADRVKIWLACGEHYEFLLGFLESRRFPLRIARIGDPVNEEPIE</sequence>
<comment type="caution">
    <text evidence="1">The sequence shown here is derived from an EMBL/GenBank/DDBJ whole genome shotgun (WGS) entry which is preliminary data.</text>
</comment>
<name>A0ABW5UYP5_9MICO</name>
<evidence type="ECO:0000313" key="2">
    <source>
        <dbReference type="Proteomes" id="UP001597492"/>
    </source>
</evidence>
<gene>
    <name evidence="1" type="ORF">ACFSW7_10690</name>
</gene>
<evidence type="ECO:0008006" key="3">
    <source>
        <dbReference type="Google" id="ProtNLM"/>
    </source>
</evidence>